<evidence type="ECO:0000313" key="2">
    <source>
        <dbReference type="Proteomes" id="UP000886520"/>
    </source>
</evidence>
<dbReference type="OrthoDB" id="1999821at2759"/>
<accession>A0A9D4Z840</accession>
<sequence length="86" mass="9805">MLRSQHTNAYGVEIYKDPLGRYTFKSAEYRTPFNDLPLGNYQGDLYMGKDGARYEVTKYPEKVDALGVLQPDKVTAVENEAESQHD</sequence>
<dbReference type="EMBL" id="JABFUD020000021">
    <property type="protein sequence ID" value="KAI5063161.1"/>
    <property type="molecule type" value="Genomic_DNA"/>
</dbReference>
<proteinExistence type="predicted"/>
<name>A0A9D4Z840_ADICA</name>
<gene>
    <name evidence="1" type="ORF">GOP47_0021708</name>
</gene>
<reference evidence="1" key="1">
    <citation type="submission" date="2021-01" db="EMBL/GenBank/DDBJ databases">
        <title>Adiantum capillus-veneris genome.</title>
        <authorList>
            <person name="Fang Y."/>
            <person name="Liao Q."/>
        </authorList>
    </citation>
    <scope>NUCLEOTIDE SEQUENCE</scope>
    <source>
        <strain evidence="1">H3</strain>
        <tissue evidence="1">Leaf</tissue>
    </source>
</reference>
<protein>
    <submittedName>
        <fullName evidence="1">Uncharacterized protein</fullName>
    </submittedName>
</protein>
<organism evidence="1 2">
    <name type="scientific">Adiantum capillus-veneris</name>
    <name type="common">Maidenhair fern</name>
    <dbReference type="NCBI Taxonomy" id="13818"/>
    <lineage>
        <taxon>Eukaryota</taxon>
        <taxon>Viridiplantae</taxon>
        <taxon>Streptophyta</taxon>
        <taxon>Embryophyta</taxon>
        <taxon>Tracheophyta</taxon>
        <taxon>Polypodiopsida</taxon>
        <taxon>Polypodiidae</taxon>
        <taxon>Polypodiales</taxon>
        <taxon>Pteridineae</taxon>
        <taxon>Pteridaceae</taxon>
        <taxon>Vittarioideae</taxon>
        <taxon>Adiantum</taxon>
    </lineage>
</organism>
<keyword evidence="2" id="KW-1185">Reference proteome</keyword>
<comment type="caution">
    <text evidence="1">The sequence shown here is derived from an EMBL/GenBank/DDBJ whole genome shotgun (WGS) entry which is preliminary data.</text>
</comment>
<evidence type="ECO:0000313" key="1">
    <source>
        <dbReference type="EMBL" id="KAI5063161.1"/>
    </source>
</evidence>
<dbReference type="Proteomes" id="UP000886520">
    <property type="component" value="Chromosome 21"/>
</dbReference>
<dbReference type="AlphaFoldDB" id="A0A9D4Z840"/>